<dbReference type="EMBL" id="MRZN01000001">
    <property type="protein sequence ID" value="PHK50767.1"/>
    <property type="molecule type" value="Genomic_DNA"/>
</dbReference>
<evidence type="ECO:0000313" key="6">
    <source>
        <dbReference type="Proteomes" id="UP001056588"/>
    </source>
</evidence>
<organism evidence="3 5">
    <name type="scientific">Staphylococcus edaphicus</name>
    <dbReference type="NCBI Taxonomy" id="1955013"/>
    <lineage>
        <taxon>Bacteria</taxon>
        <taxon>Bacillati</taxon>
        <taxon>Bacillota</taxon>
        <taxon>Bacilli</taxon>
        <taxon>Bacillales</taxon>
        <taxon>Staphylococcaceae</taxon>
        <taxon>Staphylococcus</taxon>
    </lineage>
</organism>
<reference evidence="4" key="4">
    <citation type="submission" date="2022-03" db="EMBL/GenBank/DDBJ databases">
        <title>Complete Genome Sequence of Staphylococcus edaphicus strain CCM 8731.</title>
        <authorList>
            <person name="Rimmer C.O."/>
            <person name="Thomas J.C."/>
        </authorList>
    </citation>
    <scope>NUCLEOTIDE SEQUENCE</scope>
    <source>
        <strain evidence="4">CCM 8731</strain>
    </source>
</reference>
<proteinExistence type="predicted"/>
<keyword evidence="6" id="KW-1185">Reference proteome</keyword>
<dbReference type="EMBL" id="CP093217">
    <property type="protein sequence ID" value="UQW82459.1"/>
    <property type="molecule type" value="Genomic_DNA"/>
</dbReference>
<dbReference type="InterPro" id="IPR044925">
    <property type="entry name" value="His-Me_finger_sf"/>
</dbReference>
<dbReference type="InterPro" id="IPR010902">
    <property type="entry name" value="NUMOD4"/>
</dbReference>
<dbReference type="Proteomes" id="UP000223828">
    <property type="component" value="Unassembled WGS sequence"/>
</dbReference>
<dbReference type="AlphaFoldDB" id="A0A2C6WTI4"/>
<name>A0A2C6WTI4_9STAP</name>
<dbReference type="Pfam" id="PF07463">
    <property type="entry name" value="NUMOD4"/>
    <property type="match status" value="1"/>
</dbReference>
<reference evidence="3" key="3">
    <citation type="submission" date="2017-10" db="EMBL/GenBank/DDBJ databases">
        <authorList>
            <person name="Vrbovska V."/>
            <person name="Kovarovic V."/>
            <person name="Indrakova A."/>
        </authorList>
    </citation>
    <scope>NUCLEOTIDE SEQUENCE</scope>
    <source>
        <strain evidence="3">CCM 8730</strain>
    </source>
</reference>
<evidence type="ECO:0000313" key="3">
    <source>
        <dbReference type="EMBL" id="PHK50767.1"/>
    </source>
</evidence>
<feature type="domain" description="HNH nuclease" evidence="2">
    <location>
        <begin position="51"/>
        <end position="99"/>
    </location>
</feature>
<protein>
    <submittedName>
        <fullName evidence="4">NUMOD4 domain-containing protein</fullName>
    </submittedName>
</protein>
<dbReference type="SMART" id="SM00507">
    <property type="entry name" value="HNHc"/>
    <property type="match status" value="1"/>
</dbReference>
<dbReference type="InterPro" id="IPR036388">
    <property type="entry name" value="WH-like_DNA-bd_sf"/>
</dbReference>
<dbReference type="Proteomes" id="UP001056588">
    <property type="component" value="Chromosome"/>
</dbReference>
<dbReference type="SUPFAM" id="SSF54060">
    <property type="entry name" value="His-Me finger endonucleases"/>
    <property type="match status" value="1"/>
</dbReference>
<feature type="coiled-coil region" evidence="1">
    <location>
        <begin position="180"/>
        <end position="214"/>
    </location>
</feature>
<accession>A0A2C6WTI4</accession>
<sequence>MEEIWKDVKGYEGLYKISNHGRVWTNKYKKYLKQFSSQGRYLHVSLSKRGKVRKYDIHRLVALNFIPLIDGKNVVNHIDENKTNNHVSNLEWCTQKENINHGTGIQRGLETKKTSTKFKRSFEIRSTPVVGINILTGNKIEYESMLAAEKDGFRNGAISNCILGKGNTHAGYKWYKKSKQRTLLDEMKDLEKQVEKLEEENRELKQLYRSSVARG</sequence>
<dbReference type="RefSeq" id="WP_099089001.1">
    <property type="nucleotide sequence ID" value="NZ_CP093217.1"/>
</dbReference>
<reference evidence="3" key="1">
    <citation type="journal article" date="2017" name="Appl. Environ. Microbiol.">
        <title>Staphylococcus edaphicus sp. nov., isolated in Antarctica, harbours mecC gene and genomic islands with suspected role in adaptation to extreme environment.</title>
        <authorList>
            <person name="Pantucek R."/>
            <person name="Sedlacek I."/>
            <person name="Indrakova A."/>
            <person name="Vrbovska V."/>
            <person name="Maslanova I."/>
            <person name="Kovarovic V."/>
            <person name="Svec P."/>
            <person name="Kralova S."/>
            <person name="Kristofova L."/>
            <person name="Keklakova J."/>
            <person name="Petras P."/>
            <person name="Doskar J."/>
        </authorList>
    </citation>
    <scope>NUCLEOTIDE SEQUENCE</scope>
    <source>
        <strain evidence="3">CCM 8730</strain>
    </source>
</reference>
<dbReference type="Pfam" id="PF13392">
    <property type="entry name" value="HNH_3"/>
    <property type="match status" value="1"/>
</dbReference>
<dbReference type="InterPro" id="IPR003615">
    <property type="entry name" value="HNH_nuc"/>
</dbReference>
<dbReference type="GO" id="GO:0016788">
    <property type="term" value="F:hydrolase activity, acting on ester bonds"/>
    <property type="evidence" value="ECO:0007669"/>
    <property type="project" value="InterPro"/>
</dbReference>
<evidence type="ECO:0000313" key="5">
    <source>
        <dbReference type="Proteomes" id="UP000223828"/>
    </source>
</evidence>
<evidence type="ECO:0000256" key="1">
    <source>
        <dbReference type="SAM" id="Coils"/>
    </source>
</evidence>
<reference evidence="5" key="2">
    <citation type="submission" date="2017-10" db="EMBL/GenBank/DDBJ databases">
        <title>Staphylococcus edaphicus sp. nov., isolated in Antarctica, harbouring mecC gene and genomic islands essential in adaptation to extreme environment.</title>
        <authorList>
            <person name="Pantucek R."/>
            <person name="Sedlacek I."/>
            <person name="Indrakova A."/>
            <person name="Vrbovska V."/>
            <person name="Maslanova I."/>
            <person name="Kovarovic V."/>
            <person name="Svec P."/>
            <person name="Kralova S."/>
            <person name="Kristofova L."/>
            <person name="Keklakova J."/>
            <person name="Petras P."/>
            <person name="Doskar J."/>
        </authorList>
    </citation>
    <scope>NUCLEOTIDE SEQUENCE [LARGE SCALE GENOMIC DNA]</scope>
    <source>
        <strain evidence="5">CCM 5085</strain>
    </source>
</reference>
<evidence type="ECO:0000259" key="2">
    <source>
        <dbReference type="SMART" id="SM00507"/>
    </source>
</evidence>
<evidence type="ECO:0000313" key="4">
    <source>
        <dbReference type="EMBL" id="UQW82459.1"/>
    </source>
</evidence>
<dbReference type="Gene3D" id="1.10.10.10">
    <property type="entry name" value="Winged helix-like DNA-binding domain superfamily/Winged helix DNA-binding domain"/>
    <property type="match status" value="1"/>
</dbReference>
<dbReference type="OrthoDB" id="6631788at2"/>
<dbReference type="Gene3D" id="3.90.75.20">
    <property type="match status" value="1"/>
</dbReference>
<keyword evidence="1" id="KW-0175">Coiled coil</keyword>
<gene>
    <name evidence="3" type="ORF">BTJ66_00235</name>
    <name evidence="4" type="ORF">MNY58_05185</name>
</gene>